<feature type="compositionally biased region" description="Polar residues" evidence="1">
    <location>
        <begin position="8"/>
        <end position="18"/>
    </location>
</feature>
<keyword evidence="3" id="KW-1185">Reference proteome</keyword>
<accession>A0A9W9KIM6</accession>
<organism evidence="2 3">
    <name type="scientific">Penicillium angulare</name>
    <dbReference type="NCBI Taxonomy" id="116970"/>
    <lineage>
        <taxon>Eukaryota</taxon>
        <taxon>Fungi</taxon>
        <taxon>Dikarya</taxon>
        <taxon>Ascomycota</taxon>
        <taxon>Pezizomycotina</taxon>
        <taxon>Eurotiomycetes</taxon>
        <taxon>Eurotiomycetidae</taxon>
        <taxon>Eurotiales</taxon>
        <taxon>Aspergillaceae</taxon>
        <taxon>Penicillium</taxon>
    </lineage>
</organism>
<dbReference type="Proteomes" id="UP001149165">
    <property type="component" value="Unassembled WGS sequence"/>
</dbReference>
<feature type="compositionally biased region" description="Polar residues" evidence="1">
    <location>
        <begin position="347"/>
        <end position="359"/>
    </location>
</feature>
<feature type="compositionally biased region" description="Polar residues" evidence="1">
    <location>
        <begin position="197"/>
        <end position="209"/>
    </location>
</feature>
<reference evidence="2" key="1">
    <citation type="submission" date="2022-11" db="EMBL/GenBank/DDBJ databases">
        <authorList>
            <person name="Petersen C."/>
        </authorList>
    </citation>
    <scope>NUCLEOTIDE SEQUENCE</scope>
    <source>
        <strain evidence="2">IBT 30069</strain>
    </source>
</reference>
<feature type="region of interest" description="Disordered" evidence="1">
    <location>
        <begin position="1"/>
        <end position="280"/>
    </location>
</feature>
<feature type="compositionally biased region" description="Pro residues" evidence="1">
    <location>
        <begin position="211"/>
        <end position="225"/>
    </location>
</feature>
<comment type="caution">
    <text evidence="2">The sequence shown here is derived from an EMBL/GenBank/DDBJ whole genome shotgun (WGS) entry which is preliminary data.</text>
</comment>
<evidence type="ECO:0000313" key="3">
    <source>
        <dbReference type="Proteomes" id="UP001149165"/>
    </source>
</evidence>
<feature type="compositionally biased region" description="Basic residues" evidence="1">
    <location>
        <begin position="478"/>
        <end position="488"/>
    </location>
</feature>
<proteinExistence type="predicted"/>
<evidence type="ECO:0000256" key="1">
    <source>
        <dbReference type="SAM" id="MobiDB-lite"/>
    </source>
</evidence>
<feature type="region of interest" description="Disordered" evidence="1">
    <location>
        <begin position="454"/>
        <end position="720"/>
    </location>
</feature>
<name>A0A9W9KIM6_9EURO</name>
<feature type="compositionally biased region" description="Polar residues" evidence="1">
    <location>
        <begin position="165"/>
        <end position="174"/>
    </location>
</feature>
<dbReference type="EMBL" id="JAPQKH010000003">
    <property type="protein sequence ID" value="KAJ5108044.1"/>
    <property type="molecule type" value="Genomic_DNA"/>
</dbReference>
<dbReference type="AlphaFoldDB" id="A0A9W9KIM6"/>
<feature type="compositionally biased region" description="Low complexity" evidence="1">
    <location>
        <begin position="548"/>
        <end position="574"/>
    </location>
</feature>
<feature type="region of interest" description="Disordered" evidence="1">
    <location>
        <begin position="412"/>
        <end position="440"/>
    </location>
</feature>
<feature type="compositionally biased region" description="Polar residues" evidence="1">
    <location>
        <begin position="38"/>
        <end position="61"/>
    </location>
</feature>
<gene>
    <name evidence="2" type="ORF">N7456_004719</name>
</gene>
<feature type="compositionally biased region" description="Basic and acidic residues" evidence="1">
    <location>
        <begin position="456"/>
        <end position="471"/>
    </location>
</feature>
<evidence type="ECO:0000313" key="2">
    <source>
        <dbReference type="EMBL" id="KAJ5108044.1"/>
    </source>
</evidence>
<feature type="compositionally biased region" description="Basic residues" evidence="1">
    <location>
        <begin position="264"/>
        <end position="276"/>
    </location>
</feature>
<feature type="region of interest" description="Disordered" evidence="1">
    <location>
        <begin position="333"/>
        <end position="359"/>
    </location>
</feature>
<sequence>MAPKKGSSRSTSAYSNGITFREGVGTPSRRSPRVPASTKANGDSNRSSKTVDLTSSPTSQDIRFYYPTTPPSSEPLPNQSPEQPSTRRRIFQARPSRLSNVYTPATETPSSLSQESRKTRRATALDTPNGVSLDKDAAANMGSTGWTDAQYMGGLDGTNDPPSPSAASSKGTRSSARRRKPTTRAIEALELNRSPRRNNTGPDPSLTDTPASPPLNPHSSHPPPSLTHSASAASETAPMAMSPPIQASTKNDPSEPVVQNNNKPARKPAKGKKAQKVPKQQKLQLLRIEIDLDTAGRNVYRAGVDAFSESFKLPPDPDWVINNARFAYFQARSGGQRTRRASDGDKNQPNLYDSETDTSGVRRFQRSAPPRIESDGWSYIGRRNERGEELMIHPPEHSLYWAPHTYGDKDLPYPPVRSRSDAQAEQDNSLGFPPLIGNRNIPFDVRSQFEAEDITEEKARVQARDEARQRAAAEPVRTRKPRAVKHRQSAPSSNIDPSVPEDNEEPEPKPKRRRAATRASLPAAAATPAAPTTPKPAAKEKTPKSKTTKAAVKKLAAVAATTPASAPATAPVAKNNENGPRPVLRLTLKAPKPEGQLDTPTVTNAPRPTETPVTGKGKKRPASSIDDDDTRASSGVKRARIAPGSDLESTPKGGKRTPAKKPTPASKSKEKGGIQASQTEAPSGNASTPKSQSSSRTTKGPRRSGPSPASRARGRGRGRG</sequence>
<feature type="compositionally biased region" description="Polar residues" evidence="1">
    <location>
        <begin position="75"/>
        <end position="84"/>
    </location>
</feature>
<feature type="compositionally biased region" description="Polar residues" evidence="1">
    <location>
        <begin position="675"/>
        <end position="698"/>
    </location>
</feature>
<reference evidence="2" key="2">
    <citation type="journal article" date="2023" name="IMA Fungus">
        <title>Comparative genomic study of the Penicillium genus elucidates a diverse pangenome and 15 lateral gene transfer events.</title>
        <authorList>
            <person name="Petersen C."/>
            <person name="Sorensen T."/>
            <person name="Nielsen M.R."/>
            <person name="Sondergaard T.E."/>
            <person name="Sorensen J.L."/>
            <person name="Fitzpatrick D.A."/>
            <person name="Frisvad J.C."/>
            <person name="Nielsen K.L."/>
        </authorList>
    </citation>
    <scope>NUCLEOTIDE SEQUENCE</scope>
    <source>
        <strain evidence="2">IBT 30069</strain>
    </source>
</reference>
<feature type="compositionally biased region" description="Polar residues" evidence="1">
    <location>
        <begin position="97"/>
        <end position="114"/>
    </location>
</feature>
<protein>
    <submittedName>
        <fullName evidence="2">Uncharacterized protein</fullName>
    </submittedName>
</protein>
<dbReference type="OrthoDB" id="4505596at2759"/>
<feature type="compositionally biased region" description="Low complexity" evidence="1">
    <location>
        <begin position="517"/>
        <end position="536"/>
    </location>
</feature>